<proteinExistence type="predicted"/>
<evidence type="ECO:0000313" key="1">
    <source>
        <dbReference type="EMBL" id="VYU24006.1"/>
    </source>
</evidence>
<sequence length="47" mass="5882">MGWKRSWKEKMRQKMYCQAELNRRILYIKRSLEEVYAILNTGYCHKK</sequence>
<reference evidence="1" key="1">
    <citation type="submission" date="2019-11" db="EMBL/GenBank/DDBJ databases">
        <authorList>
            <person name="Feng L."/>
        </authorList>
    </citation>
    <scope>NUCLEOTIDE SEQUENCE</scope>
    <source>
        <strain evidence="1">RgnavusLFYP19</strain>
    </source>
</reference>
<name>A0A6N3D4B2_MEDGN</name>
<protein>
    <submittedName>
        <fullName evidence="1">Uncharacterized protein</fullName>
    </submittedName>
</protein>
<accession>A0A6N3D4B2</accession>
<gene>
    <name evidence="1" type="ORF">RGLFYP19_00218</name>
</gene>
<dbReference type="EMBL" id="CACRUK010000023">
    <property type="protein sequence ID" value="VYU24006.1"/>
    <property type="molecule type" value="Genomic_DNA"/>
</dbReference>
<dbReference type="RefSeq" id="WP_156729551.1">
    <property type="nucleotide sequence ID" value="NZ_CACRUK010000023.1"/>
</dbReference>
<organism evidence="1">
    <name type="scientific">Mediterraneibacter gnavus</name>
    <name type="common">Ruminococcus gnavus</name>
    <dbReference type="NCBI Taxonomy" id="33038"/>
    <lineage>
        <taxon>Bacteria</taxon>
        <taxon>Bacillati</taxon>
        <taxon>Bacillota</taxon>
        <taxon>Clostridia</taxon>
        <taxon>Lachnospirales</taxon>
        <taxon>Lachnospiraceae</taxon>
        <taxon>Mediterraneibacter</taxon>
    </lineage>
</organism>
<dbReference type="AlphaFoldDB" id="A0A6N3D4B2"/>